<keyword evidence="3" id="KW-1185">Reference proteome</keyword>
<protein>
    <submittedName>
        <fullName evidence="2">Uncharacterized protein</fullName>
    </submittedName>
</protein>
<dbReference type="AlphaFoldDB" id="A0A420HLT6"/>
<comment type="caution">
    <text evidence="2">The sequence shown here is derived from an EMBL/GenBank/DDBJ whole genome shotgun (WGS) entry which is preliminary data.</text>
</comment>
<evidence type="ECO:0000256" key="1">
    <source>
        <dbReference type="SAM" id="MobiDB-lite"/>
    </source>
</evidence>
<evidence type="ECO:0000313" key="2">
    <source>
        <dbReference type="EMBL" id="RKF58401.1"/>
    </source>
</evidence>
<dbReference type="Proteomes" id="UP000286134">
    <property type="component" value="Unassembled WGS sequence"/>
</dbReference>
<feature type="region of interest" description="Disordered" evidence="1">
    <location>
        <begin position="39"/>
        <end position="64"/>
    </location>
</feature>
<proteinExistence type="predicted"/>
<feature type="compositionally biased region" description="Low complexity" evidence="1">
    <location>
        <begin position="39"/>
        <end position="48"/>
    </location>
</feature>
<reference evidence="2 3" key="1">
    <citation type="journal article" date="2018" name="BMC Genomics">
        <title>Comparative genome analyses reveal sequence features reflecting distinct modes of host-adaptation between dicot and monocot powdery mildew.</title>
        <authorList>
            <person name="Wu Y."/>
            <person name="Ma X."/>
            <person name="Pan Z."/>
            <person name="Kale S.D."/>
            <person name="Song Y."/>
            <person name="King H."/>
            <person name="Zhang Q."/>
            <person name="Presley C."/>
            <person name="Deng X."/>
            <person name="Wei C.I."/>
            <person name="Xiao S."/>
        </authorList>
    </citation>
    <scope>NUCLEOTIDE SEQUENCE [LARGE SCALE GENOMIC DNA]</scope>
    <source>
        <strain evidence="2">UMSG2</strain>
    </source>
</reference>
<accession>A0A420HLT6</accession>
<sequence>MRTHFLECPEVDIQKIAYVPPPWHRCTFDFNQFRDLSDSNDTSSMSSSETRDNVTHPVNTTNPVRHFVNRPAARVSQPAESVKSSKLEGLMRLCSSQTAQRESNQTSNECPKSFHQEAFATSKFICNFSYRSIVSWTYYQAS</sequence>
<evidence type="ECO:0000313" key="3">
    <source>
        <dbReference type="Proteomes" id="UP000286134"/>
    </source>
</evidence>
<organism evidence="2 3">
    <name type="scientific">Erysiphe neolycopersici</name>
    <dbReference type="NCBI Taxonomy" id="212602"/>
    <lineage>
        <taxon>Eukaryota</taxon>
        <taxon>Fungi</taxon>
        <taxon>Dikarya</taxon>
        <taxon>Ascomycota</taxon>
        <taxon>Pezizomycotina</taxon>
        <taxon>Leotiomycetes</taxon>
        <taxon>Erysiphales</taxon>
        <taxon>Erysiphaceae</taxon>
        <taxon>Erysiphe</taxon>
    </lineage>
</organism>
<dbReference type="EMBL" id="MCFK01006805">
    <property type="protein sequence ID" value="RKF58401.1"/>
    <property type="molecule type" value="Genomic_DNA"/>
</dbReference>
<gene>
    <name evidence="2" type="ORF">OnM2_068045</name>
</gene>
<name>A0A420HLT6_9PEZI</name>